<dbReference type="Proteomes" id="UP000220158">
    <property type="component" value="Chromosome 7"/>
</dbReference>
<feature type="domain" description="GS catalytic" evidence="8">
    <location>
        <begin position="112"/>
        <end position="541"/>
    </location>
</feature>
<evidence type="ECO:0000256" key="6">
    <source>
        <dbReference type="PROSITE-ProRule" id="PRU01331"/>
    </source>
</evidence>
<dbReference type="RefSeq" id="XP_028532443.1">
    <property type="nucleotide sequence ID" value="XM_028675900.1"/>
</dbReference>
<evidence type="ECO:0000256" key="5">
    <source>
        <dbReference type="ARBA" id="ARBA00022842"/>
    </source>
</evidence>
<dbReference type="VEuPathDB" id="PlasmoDB:PRELSG_0720200"/>
<dbReference type="SUPFAM" id="SSF54368">
    <property type="entry name" value="Glutamine synthetase, N-terminal domain"/>
    <property type="match status" value="1"/>
</dbReference>
<keyword evidence="5" id="KW-0460">Magnesium</keyword>
<dbReference type="GeneID" id="39735539"/>
<dbReference type="EMBL" id="LN835302">
    <property type="protein sequence ID" value="CRG99437.1"/>
    <property type="molecule type" value="Genomic_DNA"/>
</dbReference>
<dbReference type="Gene3D" id="3.30.590.10">
    <property type="entry name" value="Glutamine synthetase/guanido kinase, catalytic domain"/>
    <property type="match status" value="1"/>
</dbReference>
<accession>A0A1J1H3E6</accession>
<dbReference type="GO" id="GO:0004356">
    <property type="term" value="F:glutamine synthetase activity"/>
    <property type="evidence" value="ECO:0007669"/>
    <property type="project" value="InterPro"/>
</dbReference>
<reference evidence="9 10" key="1">
    <citation type="submission" date="2015-04" db="EMBL/GenBank/DDBJ databases">
        <authorList>
            <consortium name="Pathogen Informatics"/>
        </authorList>
    </citation>
    <scope>NUCLEOTIDE SEQUENCE [LARGE SCALE GENOMIC DNA]</scope>
    <source>
        <strain evidence="9 10">SGS1</strain>
    </source>
</reference>
<dbReference type="PROSITE" id="PS00181">
    <property type="entry name" value="GLNA_ATP"/>
    <property type="match status" value="1"/>
</dbReference>
<dbReference type="OMA" id="DNASGMH"/>
<evidence type="ECO:0000256" key="4">
    <source>
        <dbReference type="ARBA" id="ARBA00022840"/>
    </source>
</evidence>
<dbReference type="AlphaFoldDB" id="A0A1J1H3E6"/>
<dbReference type="Pfam" id="PF03951">
    <property type="entry name" value="Gln-synt_N"/>
    <property type="match status" value="1"/>
</dbReference>
<dbReference type="InterPro" id="IPR014746">
    <property type="entry name" value="Gln_synth/guanido_kin_cat_dom"/>
</dbReference>
<keyword evidence="10" id="KW-1185">Reference proteome</keyword>
<keyword evidence="4" id="KW-0067">ATP-binding</keyword>
<sequence length="541" mass="63033">MKSVCFSNSFELFEFINDKKNDVEIVACIISNLLGSFYKCFFYVSEITLNKLEKGFPFDSSSIKLCSDTELSDFYLKIDCQTCYIEECGGRNVLNVLGDIKRYNGFDYYKCPRTILKKACDFIKKKGVADNVFIGNELEFFIFDKVNYSLDEYNSYLKIYDRESFCCKNDLSEVYKQNNINKYEGCEESSSFNNYLNDDSKKVKKKCGYFITDPYDTSNIIKHKICRDLNNLNINVQRYHHEVSTSQHELSLKYFDALKNADNIFIAKHVIKKIVNTFNRTATFMPKPIVSDNGTGLHYNISLWKDNKNIFFIDDPSTFFLSKEAFYFMNGIIKHSKALQAFCNSTMNSYKRLVPGFETCQNLFYSFGSRSAVIRLSLINYDNPSEKRIEFRLPDNSNSPHLITAAIILAGYDGIKSKDQPLVPRYLQFSTFNHRCYYFSRVGIKSKDQPLVPLENRDDQFFISSIFYNYVENSEKFKTLTHALSDYDSMHNLKDSPNFHNFFKCKEPEMISFSLAESLEALEKDHDFLTADNIFTEVRKK</sequence>
<dbReference type="GO" id="GO:0005524">
    <property type="term" value="F:ATP binding"/>
    <property type="evidence" value="ECO:0007669"/>
    <property type="project" value="UniProtKB-KW"/>
</dbReference>
<keyword evidence="2" id="KW-0436">Ligase</keyword>
<evidence type="ECO:0000259" key="8">
    <source>
        <dbReference type="PROSITE" id="PS51987"/>
    </source>
</evidence>
<dbReference type="InterPro" id="IPR008147">
    <property type="entry name" value="Gln_synt_N"/>
</dbReference>
<dbReference type="InterPro" id="IPR027303">
    <property type="entry name" value="Gln_synth_gly_rich_site"/>
</dbReference>
<proteinExistence type="inferred from homology"/>
<evidence type="ECO:0000313" key="9">
    <source>
        <dbReference type="EMBL" id="CRG99437.1"/>
    </source>
</evidence>
<evidence type="ECO:0000256" key="7">
    <source>
        <dbReference type="RuleBase" id="RU000384"/>
    </source>
</evidence>
<comment type="similarity">
    <text evidence="6 7">Belongs to the glutamine synthetase family.</text>
</comment>
<name>A0A1J1H3E6_PLARL</name>
<dbReference type="Gene3D" id="3.10.20.70">
    <property type="entry name" value="Glutamine synthetase, N-terminal domain"/>
    <property type="match status" value="1"/>
</dbReference>
<dbReference type="PANTHER" id="PTHR43785">
    <property type="entry name" value="GAMMA-GLUTAMYLPUTRESCINE SYNTHETASE"/>
    <property type="match status" value="1"/>
</dbReference>
<evidence type="ECO:0000256" key="3">
    <source>
        <dbReference type="ARBA" id="ARBA00022741"/>
    </source>
</evidence>
<comment type="cofactor">
    <cofactor evidence="1">
        <name>Mg(2+)</name>
        <dbReference type="ChEBI" id="CHEBI:18420"/>
    </cofactor>
</comment>
<dbReference type="KEGG" id="prel:PRELSG_0720200"/>
<evidence type="ECO:0000256" key="2">
    <source>
        <dbReference type="ARBA" id="ARBA00022598"/>
    </source>
</evidence>
<evidence type="ECO:0000256" key="1">
    <source>
        <dbReference type="ARBA" id="ARBA00001946"/>
    </source>
</evidence>
<keyword evidence="3" id="KW-0547">Nucleotide-binding</keyword>
<dbReference type="SUPFAM" id="SSF55931">
    <property type="entry name" value="Glutamine synthetase/guanido kinase"/>
    <property type="match status" value="1"/>
</dbReference>
<dbReference type="Pfam" id="PF00120">
    <property type="entry name" value="Gln-synt_C"/>
    <property type="match status" value="1"/>
</dbReference>
<dbReference type="InterPro" id="IPR008146">
    <property type="entry name" value="Gln_synth_cat_dom"/>
</dbReference>
<gene>
    <name evidence="9" type="ORF">PRELSG_0720200</name>
</gene>
<dbReference type="InterPro" id="IPR036651">
    <property type="entry name" value="Gln_synt_N_sf"/>
</dbReference>
<dbReference type="OrthoDB" id="77835at2759"/>
<dbReference type="PROSITE" id="PS51987">
    <property type="entry name" value="GS_CATALYTIC"/>
    <property type="match status" value="1"/>
</dbReference>
<organism evidence="9 10">
    <name type="scientific">Plasmodium relictum</name>
    <dbReference type="NCBI Taxonomy" id="85471"/>
    <lineage>
        <taxon>Eukaryota</taxon>
        <taxon>Sar</taxon>
        <taxon>Alveolata</taxon>
        <taxon>Apicomplexa</taxon>
        <taxon>Aconoidasida</taxon>
        <taxon>Haemosporida</taxon>
        <taxon>Plasmodiidae</taxon>
        <taxon>Plasmodium</taxon>
        <taxon>Plasmodium (Haemamoeba)</taxon>
    </lineage>
</organism>
<dbReference type="SMART" id="SM01230">
    <property type="entry name" value="Gln-synt_C"/>
    <property type="match status" value="1"/>
</dbReference>
<dbReference type="GO" id="GO:0006542">
    <property type="term" value="P:glutamine biosynthetic process"/>
    <property type="evidence" value="ECO:0007669"/>
    <property type="project" value="InterPro"/>
</dbReference>
<evidence type="ECO:0000313" key="10">
    <source>
        <dbReference type="Proteomes" id="UP000220158"/>
    </source>
</evidence>
<protein>
    <submittedName>
        <fullName evidence="9">Glutamine synthetase, putative</fullName>
    </submittedName>
</protein>
<dbReference type="PANTHER" id="PTHR43785:SF14">
    <property type="entry name" value="GLUTAMINE SYNTHETASE"/>
    <property type="match status" value="1"/>
</dbReference>